<proteinExistence type="predicted"/>
<organism evidence="1 2">
    <name type="scientific">Dyadobacter jejuensis</name>
    <dbReference type="NCBI Taxonomy" id="1082580"/>
    <lineage>
        <taxon>Bacteria</taxon>
        <taxon>Pseudomonadati</taxon>
        <taxon>Bacteroidota</taxon>
        <taxon>Cytophagia</taxon>
        <taxon>Cytophagales</taxon>
        <taxon>Spirosomataceae</taxon>
        <taxon>Dyadobacter</taxon>
    </lineage>
</organism>
<dbReference type="Proteomes" id="UP000245880">
    <property type="component" value="Unassembled WGS sequence"/>
</dbReference>
<protein>
    <submittedName>
        <fullName evidence="1">Carboxypeptidase family protein</fullName>
    </submittedName>
</protein>
<reference evidence="1 2" key="1">
    <citation type="submission" date="2018-03" db="EMBL/GenBank/DDBJ databases">
        <title>Genomic Encyclopedia of Archaeal and Bacterial Type Strains, Phase II (KMG-II): from individual species to whole genera.</title>
        <authorList>
            <person name="Goeker M."/>
        </authorList>
    </citation>
    <scope>NUCLEOTIDE SEQUENCE [LARGE SCALE GENOMIC DNA]</scope>
    <source>
        <strain evidence="1 2">DSM 100346</strain>
    </source>
</reference>
<dbReference type="SUPFAM" id="SSF49452">
    <property type="entry name" value="Starch-binding domain-like"/>
    <property type="match status" value="1"/>
</dbReference>
<evidence type="ECO:0000313" key="1">
    <source>
        <dbReference type="EMBL" id="PWJ54078.1"/>
    </source>
</evidence>
<keyword evidence="1" id="KW-0378">Hydrolase</keyword>
<sequence>MKRGLIILVLVISQTIGYSQYLSVPVMSDHKPEAGSRVKVIPEDYQKTEVYYSLYLPENYKPGNTYPVIVEYTGNEWPPSGSTGEVKDANLGYAIAKRIGAIWLVLPYIQQGRSVTKWWGDEVETVDFALKNIREVCENYGGNPAEIFLCGFSRGAIGVNYLGLYNDKIAEVWLGFFTHDHYDGVREWKGTEWGSPIAKYRQAAKERMGRLRGRNCLISQNIEEGETSFETRNYIEENSFDSLANIRYNWFSMRKVIPHIPSEAVPHSHTDKWLLYDSEYAETVYNWFLETIQSKPNTYSISGVIRNSKGKPLKGVVVESSTTHFAISNKDGEYRLEGLTAGPKKVTVFDRGNGSLRLSKEVYLEAPIIGLDFMIGHR</sequence>
<dbReference type="EMBL" id="QGDT01000019">
    <property type="protein sequence ID" value="PWJ54078.1"/>
    <property type="molecule type" value="Genomic_DNA"/>
</dbReference>
<dbReference type="OrthoDB" id="1410863at2"/>
<dbReference type="InterPro" id="IPR029058">
    <property type="entry name" value="AB_hydrolase_fold"/>
</dbReference>
<dbReference type="RefSeq" id="WP_109677986.1">
    <property type="nucleotide sequence ID" value="NZ_QGDT01000019.1"/>
</dbReference>
<dbReference type="Gene3D" id="3.40.50.1820">
    <property type="entry name" value="alpha/beta hydrolase"/>
    <property type="match status" value="1"/>
</dbReference>
<accession>A0A316AA57</accession>
<evidence type="ECO:0000313" key="2">
    <source>
        <dbReference type="Proteomes" id="UP000245880"/>
    </source>
</evidence>
<dbReference type="AlphaFoldDB" id="A0A316AA57"/>
<comment type="caution">
    <text evidence="1">The sequence shown here is derived from an EMBL/GenBank/DDBJ whole genome shotgun (WGS) entry which is preliminary data.</text>
</comment>
<dbReference type="GO" id="GO:0030246">
    <property type="term" value="F:carbohydrate binding"/>
    <property type="evidence" value="ECO:0007669"/>
    <property type="project" value="InterPro"/>
</dbReference>
<keyword evidence="1" id="KW-0121">Carboxypeptidase</keyword>
<dbReference type="GO" id="GO:0004180">
    <property type="term" value="F:carboxypeptidase activity"/>
    <property type="evidence" value="ECO:0007669"/>
    <property type="project" value="UniProtKB-KW"/>
</dbReference>
<keyword evidence="1" id="KW-0645">Protease</keyword>
<dbReference type="InterPro" id="IPR013784">
    <property type="entry name" value="Carb-bd-like_fold"/>
</dbReference>
<dbReference type="Pfam" id="PF13620">
    <property type="entry name" value="CarboxypepD_reg"/>
    <property type="match status" value="1"/>
</dbReference>
<dbReference type="SUPFAM" id="SSF53474">
    <property type="entry name" value="alpha/beta-Hydrolases"/>
    <property type="match status" value="1"/>
</dbReference>
<keyword evidence="2" id="KW-1185">Reference proteome</keyword>
<gene>
    <name evidence="1" type="ORF">CLV98_11921</name>
</gene>
<name>A0A316AA57_9BACT</name>